<evidence type="ECO:0000313" key="4">
    <source>
        <dbReference type="Proteomes" id="UP001296873"/>
    </source>
</evidence>
<evidence type="ECO:0000256" key="1">
    <source>
        <dbReference type="ARBA" id="ARBA00006484"/>
    </source>
</evidence>
<comment type="similarity">
    <text evidence="1">Belongs to the short-chain dehydrogenases/reductases (SDR) family.</text>
</comment>
<dbReference type="Gene3D" id="3.40.50.720">
    <property type="entry name" value="NAD(P)-binding Rossmann-like Domain"/>
    <property type="match status" value="1"/>
</dbReference>
<name>A0ABS1DJQ7_9PROT</name>
<dbReference type="InterPro" id="IPR036291">
    <property type="entry name" value="NAD(P)-bd_dom_sf"/>
</dbReference>
<protein>
    <submittedName>
        <fullName evidence="3">3-oxoacyl-ACP reductase</fullName>
    </submittedName>
</protein>
<dbReference type="CDD" id="cd05233">
    <property type="entry name" value="SDR_c"/>
    <property type="match status" value="1"/>
</dbReference>
<dbReference type="PRINTS" id="PR00081">
    <property type="entry name" value="GDHRDH"/>
</dbReference>
<keyword evidence="4" id="KW-1185">Reference proteome</keyword>
<dbReference type="RefSeq" id="WP_200343169.1">
    <property type="nucleotide sequence ID" value="NZ_NRRL01000112.1"/>
</dbReference>
<gene>
    <name evidence="3" type="ORF">CKO28_22150</name>
</gene>
<dbReference type="PRINTS" id="PR00080">
    <property type="entry name" value="SDRFAMILY"/>
</dbReference>
<dbReference type="EMBL" id="NRRL01000112">
    <property type="protein sequence ID" value="MBK1670726.1"/>
    <property type="molecule type" value="Genomic_DNA"/>
</dbReference>
<dbReference type="Pfam" id="PF13561">
    <property type="entry name" value="adh_short_C2"/>
    <property type="match status" value="1"/>
</dbReference>
<keyword evidence="2" id="KW-0560">Oxidoreductase</keyword>
<organism evidence="3 4">
    <name type="scientific">Rhodovibrio sodomensis</name>
    <dbReference type="NCBI Taxonomy" id="1088"/>
    <lineage>
        <taxon>Bacteria</taxon>
        <taxon>Pseudomonadati</taxon>
        <taxon>Pseudomonadota</taxon>
        <taxon>Alphaproteobacteria</taxon>
        <taxon>Rhodospirillales</taxon>
        <taxon>Rhodovibrionaceae</taxon>
        <taxon>Rhodovibrio</taxon>
    </lineage>
</organism>
<accession>A0ABS1DJQ7</accession>
<dbReference type="PANTHER" id="PTHR24321:SF8">
    <property type="entry name" value="ESTRADIOL 17-BETA-DEHYDROGENASE 8-RELATED"/>
    <property type="match status" value="1"/>
</dbReference>
<dbReference type="PROSITE" id="PS00061">
    <property type="entry name" value="ADH_SHORT"/>
    <property type="match status" value="1"/>
</dbReference>
<dbReference type="SUPFAM" id="SSF51735">
    <property type="entry name" value="NAD(P)-binding Rossmann-fold domains"/>
    <property type="match status" value="1"/>
</dbReference>
<sequence length="257" mass="27476">MAGGSNDATYPSLRGCPVLITGGATGIGEATVRRFAGQGAKVGFLDIAQEQGRALAAELSEDGAEVCFVPCDLTDIEALRAAIQQVAGTLGTIRVLVNNAANDDRHDWREVTPDYWDARQAVNIRHQFFAIQAVAPGMIEAGGGSIINFGSISWMLGQGGMPGYTTAKSAVHGLTRSFATDLGRHGIRVNSVTPGWVMTQRQLDLWVTDQAMKEIEQGQVLNGFVQPDNLARMVLFLASDESAMCSAQNYMVDAGWL</sequence>
<dbReference type="Proteomes" id="UP001296873">
    <property type="component" value="Unassembled WGS sequence"/>
</dbReference>
<evidence type="ECO:0000313" key="3">
    <source>
        <dbReference type="EMBL" id="MBK1670726.1"/>
    </source>
</evidence>
<comment type="caution">
    <text evidence="3">The sequence shown here is derived from an EMBL/GenBank/DDBJ whole genome shotgun (WGS) entry which is preliminary data.</text>
</comment>
<evidence type="ECO:0000256" key="2">
    <source>
        <dbReference type="ARBA" id="ARBA00023002"/>
    </source>
</evidence>
<dbReference type="InterPro" id="IPR002347">
    <property type="entry name" value="SDR_fam"/>
</dbReference>
<dbReference type="InterPro" id="IPR020904">
    <property type="entry name" value="Sc_DH/Rdtase_CS"/>
</dbReference>
<reference evidence="3 4" key="1">
    <citation type="journal article" date="2020" name="Microorganisms">
        <title>Osmotic Adaptation and Compatible Solute Biosynthesis of Phototrophic Bacteria as Revealed from Genome Analyses.</title>
        <authorList>
            <person name="Imhoff J.F."/>
            <person name="Rahn T."/>
            <person name="Kunzel S."/>
            <person name="Keller A."/>
            <person name="Neulinger S.C."/>
        </authorList>
    </citation>
    <scope>NUCLEOTIDE SEQUENCE [LARGE SCALE GENOMIC DNA]</scope>
    <source>
        <strain evidence="3 4">DSM 9895</strain>
    </source>
</reference>
<proteinExistence type="inferred from homology"/>
<dbReference type="PANTHER" id="PTHR24321">
    <property type="entry name" value="DEHYDROGENASES, SHORT CHAIN"/>
    <property type="match status" value="1"/>
</dbReference>